<dbReference type="InterPro" id="IPR003838">
    <property type="entry name" value="ABC3_permease_C"/>
</dbReference>
<evidence type="ECO:0000256" key="2">
    <source>
        <dbReference type="ARBA" id="ARBA00022475"/>
    </source>
</evidence>
<reference evidence="9 10" key="1">
    <citation type="submission" date="2022-04" db="EMBL/GenBank/DDBJ databases">
        <title>Genome sequence of C. roseum typestrain.</title>
        <authorList>
            <person name="Poehlein A."/>
            <person name="Schoch T."/>
            <person name="Duerre P."/>
            <person name="Daniel R."/>
        </authorList>
    </citation>
    <scope>NUCLEOTIDE SEQUENCE [LARGE SCALE GENOMIC DNA]</scope>
    <source>
        <strain evidence="9 10">DSM 7320</strain>
    </source>
</reference>
<dbReference type="Pfam" id="PF12704">
    <property type="entry name" value="MacB_PCD"/>
    <property type="match status" value="1"/>
</dbReference>
<dbReference type="InterPro" id="IPR050250">
    <property type="entry name" value="Macrolide_Exporter_MacB"/>
</dbReference>
<evidence type="ECO:0000259" key="7">
    <source>
        <dbReference type="Pfam" id="PF02687"/>
    </source>
</evidence>
<evidence type="ECO:0000259" key="8">
    <source>
        <dbReference type="Pfam" id="PF12704"/>
    </source>
</evidence>
<comment type="subcellular location">
    <subcellularLocation>
        <location evidence="1">Cell membrane</location>
        <topology evidence="1">Multi-pass membrane protein</topology>
    </subcellularLocation>
</comment>
<dbReference type="AlphaFoldDB" id="A0A1S8LPM5"/>
<evidence type="ECO:0000256" key="1">
    <source>
        <dbReference type="ARBA" id="ARBA00004651"/>
    </source>
</evidence>
<keyword evidence="5" id="KW-0472">Membrane</keyword>
<dbReference type="InterPro" id="IPR025857">
    <property type="entry name" value="MacB_PCD"/>
</dbReference>
<dbReference type="STRING" id="84029.CROST_01730"/>
<dbReference type="GO" id="GO:0005886">
    <property type="term" value="C:plasma membrane"/>
    <property type="evidence" value="ECO:0007669"/>
    <property type="project" value="UniProtKB-SubCell"/>
</dbReference>
<evidence type="ECO:0000313" key="9">
    <source>
        <dbReference type="EMBL" id="URZ09903.1"/>
    </source>
</evidence>
<evidence type="ECO:0000313" key="10">
    <source>
        <dbReference type="Proteomes" id="UP000190951"/>
    </source>
</evidence>
<dbReference type="GO" id="GO:0022857">
    <property type="term" value="F:transmembrane transporter activity"/>
    <property type="evidence" value="ECO:0007669"/>
    <property type="project" value="TreeGrafter"/>
</dbReference>
<name>A0A1S8LPM5_9CLOT</name>
<evidence type="ECO:0000256" key="4">
    <source>
        <dbReference type="ARBA" id="ARBA00022989"/>
    </source>
</evidence>
<dbReference type="KEGG" id="crw:CROST_006110"/>
<feature type="domain" description="MacB-like periplasmic core" evidence="8">
    <location>
        <begin position="21"/>
        <end position="227"/>
    </location>
</feature>
<dbReference type="PANTHER" id="PTHR30572">
    <property type="entry name" value="MEMBRANE COMPONENT OF TRANSPORTER-RELATED"/>
    <property type="match status" value="1"/>
</dbReference>
<protein>
    <submittedName>
        <fullName evidence="9">Macrolide export ATP-binding/permease protein MacB</fullName>
        <ecNumber evidence="9">3.6.3.-</ecNumber>
    </submittedName>
</protein>
<keyword evidence="4" id="KW-1133">Transmembrane helix</keyword>
<dbReference type="Proteomes" id="UP000190951">
    <property type="component" value="Chromosome"/>
</dbReference>
<keyword evidence="2" id="KW-1003">Cell membrane</keyword>
<evidence type="ECO:0000256" key="5">
    <source>
        <dbReference type="ARBA" id="ARBA00023136"/>
    </source>
</evidence>
<feature type="domain" description="ABC3 transporter permease C-terminal" evidence="7">
    <location>
        <begin position="283"/>
        <end position="394"/>
    </location>
</feature>
<keyword evidence="9" id="KW-0378">Hydrolase</keyword>
<keyword evidence="3" id="KW-0812">Transmembrane</keyword>
<sequence length="401" mass="42712">MQFTRLIKMSLQSIWANKVRSFLTMLGIIIGIASVIVLVGIGQGTKESVASQIESLGTNLIAVNIIGNRNKAISEAELSNLKKKPGIKDIAPLLTSNVNVKEGDNTASTSMEASTPNYSQVRNISVSAGRFINSRDVDNRYKVAVVGIDVANELFNSTDVVGQTMDVNGVEFTIVGVLNSTGTSISGSSDDRIIVPLSTAKRLTKTTEIKTFYAEAQSQNTVDEAMGYLQLFLDNKYRSVEQNTSGGSNSSKNSNYRILSQSSILQTATKTTSSMTTMLTGTAAISLLVGGIGIMNIMLVSVIERTREIGIRKAIGAKRRTILVQFLIEAASLSAVGGIIGVAIGYGGAKLLSTLIKTNVVISSNVVLGAFLFSVFVGIVFGIYPANKASKLSPMEALRFE</sequence>
<dbReference type="GO" id="GO:0005524">
    <property type="term" value="F:ATP binding"/>
    <property type="evidence" value="ECO:0007669"/>
    <property type="project" value="UniProtKB-KW"/>
</dbReference>
<organism evidence="9 10">
    <name type="scientific">Clostridium felsineum</name>
    <dbReference type="NCBI Taxonomy" id="36839"/>
    <lineage>
        <taxon>Bacteria</taxon>
        <taxon>Bacillati</taxon>
        <taxon>Bacillota</taxon>
        <taxon>Clostridia</taxon>
        <taxon>Eubacteriales</taxon>
        <taxon>Clostridiaceae</taxon>
        <taxon>Clostridium</taxon>
    </lineage>
</organism>
<dbReference type="RefSeq" id="WP_077835050.1">
    <property type="nucleotide sequence ID" value="NZ_CP096983.1"/>
</dbReference>
<keyword evidence="10" id="KW-1185">Reference proteome</keyword>
<accession>A0A1S8LPM5</accession>
<dbReference type="PANTHER" id="PTHR30572:SF4">
    <property type="entry name" value="ABC TRANSPORTER PERMEASE YTRF"/>
    <property type="match status" value="1"/>
</dbReference>
<dbReference type="Pfam" id="PF02687">
    <property type="entry name" value="FtsX"/>
    <property type="match status" value="1"/>
</dbReference>
<dbReference type="EMBL" id="CP096983">
    <property type="protein sequence ID" value="URZ09903.1"/>
    <property type="molecule type" value="Genomic_DNA"/>
</dbReference>
<proteinExistence type="inferred from homology"/>
<dbReference type="EC" id="3.6.3.-" evidence="9"/>
<gene>
    <name evidence="9" type="primary">macB_1</name>
    <name evidence="9" type="ORF">CROST_006110</name>
</gene>
<keyword evidence="9" id="KW-0547">Nucleotide-binding</keyword>
<evidence type="ECO:0000256" key="6">
    <source>
        <dbReference type="ARBA" id="ARBA00038076"/>
    </source>
</evidence>
<evidence type="ECO:0000256" key="3">
    <source>
        <dbReference type="ARBA" id="ARBA00022692"/>
    </source>
</evidence>
<comment type="similarity">
    <text evidence="6">Belongs to the ABC-4 integral membrane protein family.</text>
</comment>
<keyword evidence="9" id="KW-0067">ATP-binding</keyword>
<dbReference type="GO" id="GO:0016787">
    <property type="term" value="F:hydrolase activity"/>
    <property type="evidence" value="ECO:0007669"/>
    <property type="project" value="UniProtKB-KW"/>
</dbReference>